<evidence type="ECO:0000256" key="1">
    <source>
        <dbReference type="ARBA" id="ARBA00023054"/>
    </source>
</evidence>
<feature type="coiled-coil region" evidence="2">
    <location>
        <begin position="141"/>
        <end position="168"/>
    </location>
</feature>
<dbReference type="PANTHER" id="PTHR21683:SF3">
    <property type="entry name" value="CILIA AND FLAGELLA ASSOCIATED PROTEIN 100"/>
    <property type="match status" value="1"/>
</dbReference>
<keyword evidence="1 2" id="KW-0175">Coiled coil</keyword>
<name>A0A9Y4N7U1_9TELE</name>
<organism evidence="5 6">
    <name type="scientific">Stegastes partitus</name>
    <name type="common">bicolor damselfish</name>
    <dbReference type="NCBI Taxonomy" id="144197"/>
    <lineage>
        <taxon>Eukaryota</taxon>
        <taxon>Metazoa</taxon>
        <taxon>Chordata</taxon>
        <taxon>Craniata</taxon>
        <taxon>Vertebrata</taxon>
        <taxon>Euteleostomi</taxon>
        <taxon>Actinopterygii</taxon>
        <taxon>Neopterygii</taxon>
        <taxon>Teleostei</taxon>
        <taxon>Neoteleostei</taxon>
        <taxon>Acanthomorphata</taxon>
        <taxon>Ovalentaria</taxon>
        <taxon>Pomacentridae</taxon>
        <taxon>Stegastes</taxon>
    </lineage>
</organism>
<feature type="compositionally biased region" description="Polar residues" evidence="3">
    <location>
        <begin position="269"/>
        <end position="279"/>
    </location>
</feature>
<reference evidence="6" key="1">
    <citation type="submission" date="2025-08" db="UniProtKB">
        <authorList>
            <consortium name="RefSeq"/>
        </authorList>
    </citation>
    <scope>IDENTIFICATION</scope>
</reference>
<keyword evidence="6" id="KW-0969">Cilium</keyword>
<feature type="region of interest" description="Disordered" evidence="3">
    <location>
        <begin position="245"/>
        <end position="316"/>
    </location>
</feature>
<feature type="compositionally biased region" description="Polar residues" evidence="3">
    <location>
        <begin position="293"/>
        <end position="306"/>
    </location>
</feature>
<accession>A0A9Y4N7U1</accession>
<evidence type="ECO:0000313" key="5">
    <source>
        <dbReference type="Proteomes" id="UP000694891"/>
    </source>
</evidence>
<feature type="domain" description="DUF4200" evidence="4">
    <location>
        <begin position="120"/>
        <end position="237"/>
    </location>
</feature>
<protein>
    <submittedName>
        <fullName evidence="6">Cilia- and flagella-associated protein 100</fullName>
    </submittedName>
</protein>
<keyword evidence="6" id="KW-0966">Cell projection</keyword>
<evidence type="ECO:0000313" key="6">
    <source>
        <dbReference type="RefSeq" id="XP_008288494.1"/>
    </source>
</evidence>
<dbReference type="Pfam" id="PF13863">
    <property type="entry name" value="DUF4200"/>
    <property type="match status" value="1"/>
</dbReference>
<proteinExistence type="predicted"/>
<dbReference type="InterPro" id="IPR051147">
    <property type="entry name" value="CFAP_domain-containing"/>
</dbReference>
<evidence type="ECO:0000259" key="4">
    <source>
        <dbReference type="Pfam" id="PF13863"/>
    </source>
</evidence>
<keyword evidence="5" id="KW-1185">Reference proteome</keyword>
<dbReference type="RefSeq" id="XP_008288494.1">
    <property type="nucleotide sequence ID" value="XM_008290272.1"/>
</dbReference>
<evidence type="ECO:0000256" key="2">
    <source>
        <dbReference type="SAM" id="Coils"/>
    </source>
</evidence>
<evidence type="ECO:0000256" key="3">
    <source>
        <dbReference type="SAM" id="MobiDB-lite"/>
    </source>
</evidence>
<keyword evidence="6" id="KW-0282">Flagellum</keyword>
<dbReference type="GO" id="GO:0005856">
    <property type="term" value="C:cytoskeleton"/>
    <property type="evidence" value="ECO:0007669"/>
    <property type="project" value="UniProtKB-ARBA"/>
</dbReference>
<feature type="compositionally biased region" description="Basic and acidic residues" evidence="3">
    <location>
        <begin position="257"/>
        <end position="266"/>
    </location>
</feature>
<feature type="coiled-coil region" evidence="2">
    <location>
        <begin position="332"/>
        <end position="398"/>
    </location>
</feature>
<dbReference type="Proteomes" id="UP000694891">
    <property type="component" value="Unplaced"/>
</dbReference>
<sequence>MFCTSQRTRRRRTHQSPFKVPDSNSIFLLSVNEREDQKEERRKFLALPIDEKTTHAARMMAKLKNELVGEVEEDEEEEENEQMKDLKQIRSKTVLPKQTSGRHELRMKRENIAKDSKYDLISMERQKAVLELSLMTKRSEILKMDKAIAKEERQLKQLEKMIERDNLNFEGFLRENEKKSVEARTVFEREAKLKQERNTEIKKITAEIGTIKSEIAKFEEILIDYKQYKELLYKLSPPEWQEAQKTKKAKVLSGKDAQPDQNREPGETANENGLESKVSSPGRELPSIRETRPTSGHSDTQATNCKVDSDGSDYEDEPELYFTDPQQLLDLMTELTEQNLSLIQNSARVEEKLEELEQSMETTRKKIEKDEKQIALQINDINQRIDKEKARGAKLEQKVQLHVSLSTEDQDMMLAALGEKVAEVHRSCVDDRMTNLSTLEKLASIEHHISFLLQDLESIPEEKLELMKKIKDSERRSRQREEKLREQQEKQKERMRRYLERSLADSKKISGRKLMPRCMPVAQKVKVSNVDNVPAEDELHEYLFGEEDTE</sequence>
<dbReference type="AlphaFoldDB" id="A0A9Y4N7U1"/>
<dbReference type="PANTHER" id="PTHR21683">
    <property type="entry name" value="COILED-COIL DOMAIN-CONTAINING PROTEIN 42 LIKE-2-LIKE-RELATED"/>
    <property type="match status" value="1"/>
</dbReference>
<feature type="region of interest" description="Disordered" evidence="3">
    <location>
        <begin position="472"/>
        <end position="504"/>
    </location>
</feature>
<gene>
    <name evidence="6" type="primary">cfap100</name>
</gene>
<dbReference type="InterPro" id="IPR025252">
    <property type="entry name" value="DUF4200"/>
</dbReference>
<feature type="coiled-coil region" evidence="2">
    <location>
        <begin position="60"/>
        <end position="92"/>
    </location>
</feature>
<dbReference type="CTD" id="348807"/>